<evidence type="ECO:0000259" key="12">
    <source>
        <dbReference type="Pfam" id="PF17766"/>
    </source>
</evidence>
<dbReference type="CDD" id="cd02120">
    <property type="entry name" value="PA_subtilisin_like"/>
    <property type="match status" value="1"/>
</dbReference>
<dbReference type="Gene3D" id="2.60.40.2310">
    <property type="match status" value="1"/>
</dbReference>
<dbReference type="InterPro" id="IPR000209">
    <property type="entry name" value="Peptidase_S8/S53_dom"/>
</dbReference>
<evidence type="ECO:0000256" key="4">
    <source>
        <dbReference type="ARBA" id="ARBA00022670"/>
    </source>
</evidence>
<evidence type="ECO:0000313" key="14">
    <source>
        <dbReference type="Proteomes" id="UP000237105"/>
    </source>
</evidence>
<dbReference type="Gene3D" id="3.40.50.200">
    <property type="entry name" value="Peptidase S8/S53 domain"/>
    <property type="match status" value="1"/>
</dbReference>
<evidence type="ECO:0000256" key="8">
    <source>
        <dbReference type="PIRSR" id="PIRSR615500-1"/>
    </source>
</evidence>
<protein>
    <submittedName>
        <fullName evidence="13">Subtilase</fullName>
    </submittedName>
</protein>
<keyword evidence="14" id="KW-1185">Reference proteome</keyword>
<proteinExistence type="inferred from homology"/>
<comment type="subcellular location">
    <subcellularLocation>
        <location evidence="1">Secreted</location>
    </subcellularLocation>
</comment>
<dbReference type="InterPro" id="IPR041469">
    <property type="entry name" value="Subtilisin-like_FN3"/>
</dbReference>
<keyword evidence="5" id="KW-0732">Signal</keyword>
<dbReference type="GO" id="GO:0004252">
    <property type="term" value="F:serine-type endopeptidase activity"/>
    <property type="evidence" value="ECO:0007669"/>
    <property type="project" value="UniProtKB-UniRule"/>
</dbReference>
<dbReference type="PRINTS" id="PR00723">
    <property type="entry name" value="SUBTILISIN"/>
</dbReference>
<evidence type="ECO:0000256" key="2">
    <source>
        <dbReference type="ARBA" id="ARBA00011073"/>
    </source>
</evidence>
<reference evidence="14" key="1">
    <citation type="submission" date="2016-06" db="EMBL/GenBank/DDBJ databases">
        <title>Parallel loss of symbiosis genes in relatives of nitrogen-fixing non-legume Parasponia.</title>
        <authorList>
            <person name="Van Velzen R."/>
            <person name="Holmer R."/>
            <person name="Bu F."/>
            <person name="Rutten L."/>
            <person name="Van Zeijl A."/>
            <person name="Liu W."/>
            <person name="Santuari L."/>
            <person name="Cao Q."/>
            <person name="Sharma T."/>
            <person name="Shen D."/>
            <person name="Roswanjaya Y."/>
            <person name="Wardhani T."/>
            <person name="Kalhor M.S."/>
            <person name="Jansen J."/>
            <person name="Van den Hoogen J."/>
            <person name="Gungor B."/>
            <person name="Hartog M."/>
            <person name="Hontelez J."/>
            <person name="Verver J."/>
            <person name="Yang W.-C."/>
            <person name="Schijlen E."/>
            <person name="Repin R."/>
            <person name="Schilthuizen M."/>
            <person name="Schranz E."/>
            <person name="Heidstra R."/>
            <person name="Miyata K."/>
            <person name="Fedorova E."/>
            <person name="Kohlen W."/>
            <person name="Bisseling T."/>
            <person name="Smit S."/>
            <person name="Geurts R."/>
        </authorList>
    </citation>
    <scope>NUCLEOTIDE SEQUENCE [LARGE SCALE GENOMIC DNA]</scope>
    <source>
        <strain evidence="14">cv. WU1-14</strain>
    </source>
</reference>
<dbReference type="InterPro" id="IPR034197">
    <property type="entry name" value="Peptidases_S8_3"/>
</dbReference>
<evidence type="ECO:0000259" key="11">
    <source>
        <dbReference type="Pfam" id="PF05922"/>
    </source>
</evidence>
<evidence type="ECO:0000256" key="3">
    <source>
        <dbReference type="ARBA" id="ARBA00022525"/>
    </source>
</evidence>
<dbReference type="InterPro" id="IPR010259">
    <property type="entry name" value="S8pro/Inhibitor_I9"/>
</dbReference>
<gene>
    <name evidence="13" type="primary">PanSBT42</name>
    <name evidence="13" type="ORF">PanWU01x14_324370</name>
</gene>
<dbReference type="Pfam" id="PF00082">
    <property type="entry name" value="Peptidase_S8"/>
    <property type="match status" value="1"/>
</dbReference>
<evidence type="ECO:0000256" key="6">
    <source>
        <dbReference type="ARBA" id="ARBA00022801"/>
    </source>
</evidence>
<dbReference type="GO" id="GO:0005576">
    <property type="term" value="C:extracellular region"/>
    <property type="evidence" value="ECO:0007669"/>
    <property type="project" value="UniProtKB-SubCell"/>
</dbReference>
<evidence type="ECO:0000256" key="9">
    <source>
        <dbReference type="PROSITE-ProRule" id="PRU01240"/>
    </source>
</evidence>
<dbReference type="FunFam" id="3.40.50.200:FF:000006">
    <property type="entry name" value="Subtilisin-like protease SBT1.5"/>
    <property type="match status" value="1"/>
</dbReference>
<dbReference type="PROSITE" id="PS00138">
    <property type="entry name" value="SUBTILASE_SER"/>
    <property type="match status" value="1"/>
</dbReference>
<dbReference type="Pfam" id="PF05922">
    <property type="entry name" value="Inhibitor_I9"/>
    <property type="match status" value="1"/>
</dbReference>
<dbReference type="Gene3D" id="3.50.30.30">
    <property type="match status" value="1"/>
</dbReference>
<comment type="caution">
    <text evidence="13">The sequence shown here is derived from an EMBL/GenBank/DDBJ whole genome shotgun (WGS) entry which is preliminary data.</text>
</comment>
<dbReference type="InterPro" id="IPR023828">
    <property type="entry name" value="Peptidase_S8_Ser-AS"/>
</dbReference>
<dbReference type="EMBL" id="JXTB01000548">
    <property type="protein sequence ID" value="PON36942.1"/>
    <property type="molecule type" value="Genomic_DNA"/>
</dbReference>
<organism evidence="13 14">
    <name type="scientific">Parasponia andersonii</name>
    <name type="common">Sponia andersonii</name>
    <dbReference type="NCBI Taxonomy" id="3476"/>
    <lineage>
        <taxon>Eukaryota</taxon>
        <taxon>Viridiplantae</taxon>
        <taxon>Streptophyta</taxon>
        <taxon>Embryophyta</taxon>
        <taxon>Tracheophyta</taxon>
        <taxon>Spermatophyta</taxon>
        <taxon>Magnoliopsida</taxon>
        <taxon>eudicotyledons</taxon>
        <taxon>Gunneridae</taxon>
        <taxon>Pentapetalae</taxon>
        <taxon>rosids</taxon>
        <taxon>fabids</taxon>
        <taxon>Rosales</taxon>
        <taxon>Cannabaceae</taxon>
        <taxon>Parasponia</taxon>
    </lineage>
</organism>
<dbReference type="Proteomes" id="UP000237105">
    <property type="component" value="Unassembled WGS sequence"/>
</dbReference>
<dbReference type="InterPro" id="IPR045051">
    <property type="entry name" value="SBT"/>
</dbReference>
<feature type="domain" description="Subtilisin-like protease fibronectin type-III" evidence="12">
    <location>
        <begin position="623"/>
        <end position="720"/>
    </location>
</feature>
<dbReference type="SUPFAM" id="SSF52743">
    <property type="entry name" value="Subtilisin-like"/>
    <property type="match status" value="1"/>
</dbReference>
<dbReference type="PANTHER" id="PTHR10795">
    <property type="entry name" value="PROPROTEIN CONVERTASE SUBTILISIN/KEXIN"/>
    <property type="match status" value="1"/>
</dbReference>
<dbReference type="InterPro" id="IPR036852">
    <property type="entry name" value="Peptidase_S8/S53_dom_sf"/>
</dbReference>
<dbReference type="Gene3D" id="3.30.70.80">
    <property type="entry name" value="Peptidase S8 propeptide/proteinase inhibitor I9"/>
    <property type="match status" value="1"/>
</dbReference>
<evidence type="ECO:0000256" key="1">
    <source>
        <dbReference type="ARBA" id="ARBA00004613"/>
    </source>
</evidence>
<dbReference type="InterPro" id="IPR015500">
    <property type="entry name" value="Peptidase_S8_subtilisin-rel"/>
</dbReference>
<evidence type="ECO:0000259" key="10">
    <source>
        <dbReference type="Pfam" id="PF00082"/>
    </source>
</evidence>
<keyword evidence="3" id="KW-0964">Secreted</keyword>
<evidence type="ECO:0000313" key="13">
    <source>
        <dbReference type="EMBL" id="PON36942.1"/>
    </source>
</evidence>
<feature type="domain" description="Inhibitor I9" evidence="11">
    <location>
        <begin position="27"/>
        <end position="103"/>
    </location>
</feature>
<feature type="active site" description="Charge relay system" evidence="8 9">
    <location>
        <position position="133"/>
    </location>
</feature>
<accession>A0A2P5AK68</accession>
<feature type="domain" description="Peptidase S8/S53" evidence="10">
    <location>
        <begin position="125"/>
        <end position="567"/>
    </location>
</feature>
<dbReference type="AlphaFoldDB" id="A0A2P5AK68"/>
<keyword evidence="6 9" id="KW-0378">Hydrolase</keyword>
<keyword evidence="7 9" id="KW-0720">Serine protease</keyword>
<dbReference type="Pfam" id="PF17766">
    <property type="entry name" value="fn3_6"/>
    <property type="match status" value="1"/>
</dbReference>
<sequence>MLYPLFSILVFTKSFSGKASGEDRKAYIVYMGAIPDKVYSPTSHHFRILQSVIKGSSVSNSFVRSYKRSFNGFVAKLTDKERQRLASLKGIVSVFPDKTYQTQTTRSWDFMGFHETMNRNPTAESDTIVGVFDTGIWPESESFSDKGFGPPPKKWKGACSGENFTCNNKIIGARYYKSWIMPDEDSPRDDEGHGTHTASTAAGNNVKDASFYGLAKGTARGGVPSARIAAYKVCGIDGCTGQSILAAFDDAIADGVDIITVSLGQNSAEEFDTDAIAVGAFHAMERGILTLHSAGNYGPSLGTVASVAPWLMTVAASSIDRRIIDKVVLGNGTTIIGTAVNSFTLNGTSFALVHGKNASSQCSDSMAGACDPECLDSGLVKGKIVLCDISRGRKEAFRAGALGSVTTGGLDDVSFVVQLPASNLIREDYMAVLSYLNSTEDPQATILRSEDLKDSTAPVVASFSSRGPNIITPDILKPDISAPGVDILAAYPPEVSPSNSPDDKRRVKYNVLTGTSMACPHVAGAAAYVKTFHPDWSPSAIKSSLMTTALLMNNTKNGNREFDYGSGHVNPIKAINPGLVYEALEGDYIKFLCSIGYDEEKVRLISGDNSTCPKDSGKGSPKDLNYPSMIAEVPTGKSFQVEFHRRVKNVGHANSTYKANIFLTSGLGIKVVPDVLSFKSLNEEKAFDVIVKGHGLSDKSILSASLVWTDGTHRVGSPIVLHNIKPTRTFEAKWE</sequence>
<name>A0A2P5AK68_PARAD</name>
<dbReference type="GO" id="GO:0006508">
    <property type="term" value="P:proteolysis"/>
    <property type="evidence" value="ECO:0007669"/>
    <property type="project" value="UniProtKB-KW"/>
</dbReference>
<keyword evidence="4 9" id="KW-0645">Protease</keyword>
<dbReference type="CDD" id="cd04852">
    <property type="entry name" value="Peptidases_S8_3"/>
    <property type="match status" value="1"/>
</dbReference>
<evidence type="ECO:0000256" key="5">
    <source>
        <dbReference type="ARBA" id="ARBA00022729"/>
    </source>
</evidence>
<dbReference type="InterPro" id="IPR037045">
    <property type="entry name" value="S8pro/Inhibitor_I9_sf"/>
</dbReference>
<dbReference type="GO" id="GO:0009609">
    <property type="term" value="P:response to symbiotic bacterium"/>
    <property type="evidence" value="ECO:0007669"/>
    <property type="project" value="UniProtKB-ARBA"/>
</dbReference>
<feature type="active site" description="Charge relay system" evidence="8 9">
    <location>
        <position position="516"/>
    </location>
</feature>
<comment type="similarity">
    <text evidence="2 9">Belongs to the peptidase S8 family.</text>
</comment>
<dbReference type="PROSITE" id="PS51892">
    <property type="entry name" value="SUBTILASE"/>
    <property type="match status" value="1"/>
</dbReference>
<dbReference type="OrthoDB" id="4803627at2759"/>
<evidence type="ECO:0000256" key="7">
    <source>
        <dbReference type="ARBA" id="ARBA00022825"/>
    </source>
</evidence>
<feature type="active site" description="Charge relay system" evidence="8 9">
    <location>
        <position position="193"/>
    </location>
</feature>